<evidence type="ECO:0000256" key="3">
    <source>
        <dbReference type="ARBA" id="ARBA00022676"/>
    </source>
</evidence>
<evidence type="ECO:0000256" key="2">
    <source>
        <dbReference type="ARBA" id="ARBA00022475"/>
    </source>
</evidence>
<keyword evidence="7 8" id="KW-0472">Membrane</keyword>
<dbReference type="GO" id="GO:0005886">
    <property type="term" value="C:plasma membrane"/>
    <property type="evidence" value="ECO:0007669"/>
    <property type="project" value="UniProtKB-SubCell"/>
</dbReference>
<evidence type="ECO:0000256" key="5">
    <source>
        <dbReference type="ARBA" id="ARBA00022692"/>
    </source>
</evidence>
<dbReference type="GO" id="GO:0009103">
    <property type="term" value="P:lipopolysaccharide biosynthetic process"/>
    <property type="evidence" value="ECO:0007669"/>
    <property type="project" value="UniProtKB-ARBA"/>
</dbReference>
<dbReference type="Proteomes" id="UP000248745">
    <property type="component" value="Unassembled WGS sequence"/>
</dbReference>
<feature type="domain" description="Glycosyltransferase RgtA/B/C/D-like" evidence="9">
    <location>
        <begin position="67"/>
        <end position="224"/>
    </location>
</feature>
<dbReference type="AlphaFoldDB" id="A0A2W2AHQ0"/>
<proteinExistence type="predicted"/>
<feature type="transmembrane region" description="Helical" evidence="8">
    <location>
        <begin position="173"/>
        <end position="200"/>
    </location>
</feature>
<evidence type="ECO:0000313" key="10">
    <source>
        <dbReference type="EMBL" id="PZF75025.1"/>
    </source>
</evidence>
<evidence type="ECO:0000256" key="8">
    <source>
        <dbReference type="SAM" id="Phobius"/>
    </source>
</evidence>
<name>A0A2W2AHQ0_9BACT</name>
<dbReference type="OrthoDB" id="9792789at2"/>
<evidence type="ECO:0000256" key="4">
    <source>
        <dbReference type="ARBA" id="ARBA00022679"/>
    </source>
</evidence>
<keyword evidence="2" id="KW-1003">Cell membrane</keyword>
<dbReference type="InterPro" id="IPR050297">
    <property type="entry name" value="LipidA_mod_glycosyltrf_83"/>
</dbReference>
<feature type="transmembrane region" description="Helical" evidence="8">
    <location>
        <begin position="115"/>
        <end position="132"/>
    </location>
</feature>
<gene>
    <name evidence="10" type="ORF">DN068_00280</name>
</gene>
<feature type="transmembrane region" description="Helical" evidence="8">
    <location>
        <begin position="355"/>
        <end position="374"/>
    </location>
</feature>
<feature type="transmembrane region" description="Helical" evidence="8">
    <location>
        <begin position="237"/>
        <end position="255"/>
    </location>
</feature>
<dbReference type="GO" id="GO:0016763">
    <property type="term" value="F:pentosyltransferase activity"/>
    <property type="evidence" value="ECO:0007669"/>
    <property type="project" value="TreeGrafter"/>
</dbReference>
<feature type="transmembrane region" description="Helical" evidence="8">
    <location>
        <begin position="299"/>
        <end position="317"/>
    </location>
</feature>
<evidence type="ECO:0000256" key="1">
    <source>
        <dbReference type="ARBA" id="ARBA00004651"/>
    </source>
</evidence>
<keyword evidence="6 8" id="KW-1133">Transmembrane helix</keyword>
<dbReference type="InterPro" id="IPR038731">
    <property type="entry name" value="RgtA/B/C-like"/>
</dbReference>
<reference evidence="10 11" key="1">
    <citation type="submission" date="2018-06" db="EMBL/GenBank/DDBJ databases">
        <title>Mucibacter soli gen. nov., sp. nov., a new member of the family Chitinophagaceae producing mucin.</title>
        <authorList>
            <person name="Kim M.-K."/>
            <person name="Park S."/>
            <person name="Kim T.-S."/>
            <person name="Joung Y."/>
            <person name="Han J.-H."/>
            <person name="Kim S.B."/>
        </authorList>
    </citation>
    <scope>NUCLEOTIDE SEQUENCE [LARGE SCALE GENOMIC DNA]</scope>
    <source>
        <strain evidence="10 11">R1-15</strain>
    </source>
</reference>
<feature type="transmembrane region" description="Helical" evidence="8">
    <location>
        <begin position="212"/>
        <end position="230"/>
    </location>
</feature>
<dbReference type="RefSeq" id="WP_110996873.1">
    <property type="nucleotide sequence ID" value="NZ_QKTW01000001.1"/>
</dbReference>
<protein>
    <recommendedName>
        <fullName evidence="9">Glycosyltransferase RgtA/B/C/D-like domain-containing protein</fullName>
    </recommendedName>
</protein>
<dbReference type="PANTHER" id="PTHR33908">
    <property type="entry name" value="MANNOSYLTRANSFERASE YKCB-RELATED"/>
    <property type="match status" value="1"/>
</dbReference>
<feature type="transmembrane region" description="Helical" evidence="8">
    <location>
        <begin position="144"/>
        <end position="161"/>
    </location>
</feature>
<evidence type="ECO:0000313" key="11">
    <source>
        <dbReference type="Proteomes" id="UP000248745"/>
    </source>
</evidence>
<comment type="caution">
    <text evidence="10">The sequence shown here is derived from an EMBL/GenBank/DDBJ whole genome shotgun (WGS) entry which is preliminary data.</text>
</comment>
<feature type="transmembrane region" description="Helical" evidence="8">
    <location>
        <begin position="323"/>
        <end position="343"/>
    </location>
</feature>
<keyword evidence="11" id="KW-1185">Reference proteome</keyword>
<feature type="transmembrane region" description="Helical" evidence="8">
    <location>
        <begin position="7"/>
        <end position="26"/>
    </location>
</feature>
<keyword evidence="4" id="KW-0808">Transferase</keyword>
<sequence length="493" mass="56685">MLLRKYSVILYLLIICIVALPLFGHLNETPLQLYDEQRLANNAFEMVQSGNWVTTTFDGQPDYWNPKPPLLIWLQAFSLRTFGYSELSLRLPSAIAALLTCLLIFGFCREFLKKQLLGIIAAIILVSSSGYVMLHGTRTGDYDALLTLTLTATGLFYFAFLQTGEKKYLNKTFAFLSIAFLTKGIAALMILPGLFLYTLWNKQLTTVLKMPRFYWGALLSIVPLTVYFVIRQQADPGFFKAFWGLDVSGRFFHSLNNDPLPVSYYINDIARRGFLYWWPFAVVGTGVSIFIKNRTLKRFIVFAAFFSFSFLIIISAAGTKFLWYALPAYPFMAMLAAVPVYLFTVFLQKRFSEKLWLAALVSVVVVAAISFVPFRKMLNETLNPQTERWEAENQEMGFFLQSALRGSRNIQNYKLIMDYSETNLIWYIRVMELKGMKVTRRDQWTPWNVAAGDKIVVYSTRNKDFAETHFYTHVLEDFRAVRIYAVDSLRGAN</sequence>
<comment type="subcellular location">
    <subcellularLocation>
        <location evidence="1">Cell membrane</location>
        <topology evidence="1">Multi-pass membrane protein</topology>
    </subcellularLocation>
</comment>
<evidence type="ECO:0000259" key="9">
    <source>
        <dbReference type="Pfam" id="PF13231"/>
    </source>
</evidence>
<evidence type="ECO:0000256" key="6">
    <source>
        <dbReference type="ARBA" id="ARBA00022989"/>
    </source>
</evidence>
<feature type="transmembrane region" description="Helical" evidence="8">
    <location>
        <begin position="275"/>
        <end position="292"/>
    </location>
</feature>
<accession>A0A2W2AHQ0</accession>
<keyword evidence="5 8" id="KW-0812">Transmembrane</keyword>
<evidence type="ECO:0000256" key="7">
    <source>
        <dbReference type="ARBA" id="ARBA00023136"/>
    </source>
</evidence>
<dbReference type="EMBL" id="QKTW01000001">
    <property type="protein sequence ID" value="PZF75025.1"/>
    <property type="molecule type" value="Genomic_DNA"/>
</dbReference>
<dbReference type="Pfam" id="PF13231">
    <property type="entry name" value="PMT_2"/>
    <property type="match status" value="1"/>
</dbReference>
<organism evidence="10 11">
    <name type="scientific">Taibaiella soli</name>
    <dbReference type="NCBI Taxonomy" id="1649169"/>
    <lineage>
        <taxon>Bacteria</taxon>
        <taxon>Pseudomonadati</taxon>
        <taxon>Bacteroidota</taxon>
        <taxon>Chitinophagia</taxon>
        <taxon>Chitinophagales</taxon>
        <taxon>Chitinophagaceae</taxon>
        <taxon>Taibaiella</taxon>
    </lineage>
</organism>
<keyword evidence="3" id="KW-0328">Glycosyltransferase</keyword>
<feature type="transmembrane region" description="Helical" evidence="8">
    <location>
        <begin position="89"/>
        <end position="108"/>
    </location>
</feature>
<dbReference type="PANTHER" id="PTHR33908:SF11">
    <property type="entry name" value="MEMBRANE PROTEIN"/>
    <property type="match status" value="1"/>
</dbReference>